<accession>A0A5A7REX4</accession>
<protein>
    <submittedName>
        <fullName evidence="1">Alpha/beta-Hydrolases superfamily protein</fullName>
    </submittedName>
</protein>
<organism evidence="1 2">
    <name type="scientific">Striga asiatica</name>
    <name type="common">Asiatic witchweed</name>
    <name type="synonym">Buchnera asiatica</name>
    <dbReference type="NCBI Taxonomy" id="4170"/>
    <lineage>
        <taxon>Eukaryota</taxon>
        <taxon>Viridiplantae</taxon>
        <taxon>Streptophyta</taxon>
        <taxon>Embryophyta</taxon>
        <taxon>Tracheophyta</taxon>
        <taxon>Spermatophyta</taxon>
        <taxon>Magnoliopsida</taxon>
        <taxon>eudicotyledons</taxon>
        <taxon>Gunneridae</taxon>
        <taxon>Pentapetalae</taxon>
        <taxon>asterids</taxon>
        <taxon>lamiids</taxon>
        <taxon>Lamiales</taxon>
        <taxon>Orobanchaceae</taxon>
        <taxon>Buchnereae</taxon>
        <taxon>Striga</taxon>
    </lineage>
</organism>
<reference evidence="2" key="1">
    <citation type="journal article" date="2019" name="Curr. Biol.">
        <title>Genome Sequence of Striga asiatica Provides Insight into the Evolution of Plant Parasitism.</title>
        <authorList>
            <person name="Yoshida S."/>
            <person name="Kim S."/>
            <person name="Wafula E.K."/>
            <person name="Tanskanen J."/>
            <person name="Kim Y.M."/>
            <person name="Honaas L."/>
            <person name="Yang Z."/>
            <person name="Spallek T."/>
            <person name="Conn C.E."/>
            <person name="Ichihashi Y."/>
            <person name="Cheong K."/>
            <person name="Cui S."/>
            <person name="Der J.P."/>
            <person name="Gundlach H."/>
            <person name="Jiao Y."/>
            <person name="Hori C."/>
            <person name="Ishida J.K."/>
            <person name="Kasahara H."/>
            <person name="Kiba T."/>
            <person name="Kim M.S."/>
            <person name="Koo N."/>
            <person name="Laohavisit A."/>
            <person name="Lee Y.H."/>
            <person name="Lumba S."/>
            <person name="McCourt P."/>
            <person name="Mortimer J.C."/>
            <person name="Mutuku J.M."/>
            <person name="Nomura T."/>
            <person name="Sasaki-Sekimoto Y."/>
            <person name="Seto Y."/>
            <person name="Wang Y."/>
            <person name="Wakatake T."/>
            <person name="Sakakibara H."/>
            <person name="Demura T."/>
            <person name="Yamaguchi S."/>
            <person name="Yoneyama K."/>
            <person name="Manabe R.I."/>
            <person name="Nelson D.C."/>
            <person name="Schulman A.H."/>
            <person name="Timko M.P."/>
            <person name="dePamphilis C.W."/>
            <person name="Choi D."/>
            <person name="Shirasu K."/>
        </authorList>
    </citation>
    <scope>NUCLEOTIDE SEQUENCE [LARGE SCALE GENOMIC DNA]</scope>
    <source>
        <strain evidence="2">cv. UVA1</strain>
    </source>
</reference>
<evidence type="ECO:0000313" key="2">
    <source>
        <dbReference type="Proteomes" id="UP000325081"/>
    </source>
</evidence>
<name>A0A5A7REX4_STRAF</name>
<evidence type="ECO:0000313" key="1">
    <source>
        <dbReference type="EMBL" id="GER55667.1"/>
    </source>
</evidence>
<sequence>MADLEGGGSRCVQASWYSHRVLDTAPHRDASSGQATAVDGDRQWWLDIGRRRRHGGWTWEEDNIGSVIGEEREMGWVRQHTTAKFAFMNPSPIIIALKCSCGREWGIVLPFIHFMEREMESE</sequence>
<gene>
    <name evidence="1" type="ORF">STAS_33351</name>
</gene>
<feature type="non-terminal residue" evidence="1">
    <location>
        <position position="122"/>
    </location>
</feature>
<dbReference type="GO" id="GO:0016787">
    <property type="term" value="F:hydrolase activity"/>
    <property type="evidence" value="ECO:0007669"/>
    <property type="project" value="UniProtKB-KW"/>
</dbReference>
<dbReference type="EMBL" id="BKCP01012070">
    <property type="protein sequence ID" value="GER55667.1"/>
    <property type="molecule type" value="Genomic_DNA"/>
</dbReference>
<proteinExistence type="predicted"/>
<keyword evidence="1" id="KW-0378">Hydrolase</keyword>
<dbReference type="AlphaFoldDB" id="A0A5A7REX4"/>
<dbReference type="Proteomes" id="UP000325081">
    <property type="component" value="Unassembled WGS sequence"/>
</dbReference>
<keyword evidence="2" id="KW-1185">Reference proteome</keyword>
<comment type="caution">
    <text evidence="1">The sequence shown here is derived from an EMBL/GenBank/DDBJ whole genome shotgun (WGS) entry which is preliminary data.</text>
</comment>